<dbReference type="Proteomes" id="UP000547973">
    <property type="component" value="Unassembled WGS sequence"/>
</dbReference>
<name>A0A7Y9ZE24_9MICO</name>
<organism evidence="1 2">
    <name type="scientific">Demequina lutea</name>
    <dbReference type="NCBI Taxonomy" id="431489"/>
    <lineage>
        <taxon>Bacteria</taxon>
        <taxon>Bacillati</taxon>
        <taxon>Actinomycetota</taxon>
        <taxon>Actinomycetes</taxon>
        <taxon>Micrococcales</taxon>
        <taxon>Demequinaceae</taxon>
        <taxon>Demequina</taxon>
    </lineage>
</organism>
<evidence type="ECO:0000313" key="2">
    <source>
        <dbReference type="Proteomes" id="UP000547973"/>
    </source>
</evidence>
<evidence type="ECO:0000313" key="1">
    <source>
        <dbReference type="EMBL" id="NYI42858.1"/>
    </source>
</evidence>
<reference evidence="1 2" key="1">
    <citation type="submission" date="2020-07" db="EMBL/GenBank/DDBJ databases">
        <title>Sequencing the genomes of 1000 actinobacteria strains.</title>
        <authorList>
            <person name="Klenk H.-P."/>
        </authorList>
    </citation>
    <scope>NUCLEOTIDE SEQUENCE [LARGE SCALE GENOMIC DNA]</scope>
    <source>
        <strain evidence="1 2">DSM 19970</strain>
    </source>
</reference>
<accession>A0A7Y9ZE24</accession>
<protein>
    <submittedName>
        <fullName evidence="1">Uncharacterized protein</fullName>
    </submittedName>
</protein>
<keyword evidence="2" id="KW-1185">Reference proteome</keyword>
<sequence length="52" mass="5967">MPKKIDPALRDRAVRRLGPCQCELLDERDGLGRCAVHTCVRPHRGRDTRNVE</sequence>
<dbReference type="AlphaFoldDB" id="A0A7Y9ZE24"/>
<gene>
    <name evidence="1" type="ORF">BKA03_003032</name>
</gene>
<dbReference type="RefSeq" id="WP_179398191.1">
    <property type="nucleotide sequence ID" value="NZ_BBRC01000010.1"/>
</dbReference>
<comment type="caution">
    <text evidence="1">The sequence shown here is derived from an EMBL/GenBank/DDBJ whole genome shotgun (WGS) entry which is preliminary data.</text>
</comment>
<proteinExistence type="predicted"/>
<dbReference type="EMBL" id="JACBZO010000002">
    <property type="protein sequence ID" value="NYI42858.1"/>
    <property type="molecule type" value="Genomic_DNA"/>
</dbReference>